<dbReference type="PANTHER" id="PTHR31528:SF3">
    <property type="entry name" value="THIAMINE BIOSYNTHESIS PROTEIN HI_0357-RELATED"/>
    <property type="match status" value="1"/>
</dbReference>
<dbReference type="GO" id="GO:0009228">
    <property type="term" value="P:thiamine biosynthetic process"/>
    <property type="evidence" value="ECO:0007669"/>
    <property type="project" value="InterPro"/>
</dbReference>
<evidence type="ECO:0000313" key="3">
    <source>
        <dbReference type="Proteomes" id="UP000037660"/>
    </source>
</evidence>
<name>A0A0K8P0W4_PISS1</name>
<dbReference type="AlphaFoldDB" id="A0A0K8P0W4"/>
<evidence type="ECO:0000313" key="2">
    <source>
        <dbReference type="EMBL" id="GAP35810.1"/>
    </source>
</evidence>
<dbReference type="PANTHER" id="PTHR31528">
    <property type="entry name" value="4-AMINO-5-HYDROXYMETHYL-2-METHYLPYRIMIDINE PHOSPHATE SYNTHASE THI11-RELATED"/>
    <property type="match status" value="1"/>
</dbReference>
<protein>
    <submittedName>
        <fullName evidence="2">Hydroxymethylpyrimidine ABC transporter, substrate-binding component</fullName>
    </submittedName>
</protein>
<reference evidence="3" key="1">
    <citation type="submission" date="2015-07" db="EMBL/GenBank/DDBJ databases">
        <title>Discovery of a poly(ethylene terephthalate assimilation.</title>
        <authorList>
            <person name="Yoshida S."/>
            <person name="Hiraga K."/>
            <person name="Takehana T."/>
            <person name="Taniguchi I."/>
            <person name="Yamaji H."/>
            <person name="Maeda Y."/>
            <person name="Toyohara K."/>
            <person name="Miyamoto K."/>
            <person name="Kimura Y."/>
            <person name="Oda K."/>
        </authorList>
    </citation>
    <scope>NUCLEOTIDE SEQUENCE [LARGE SCALE GENOMIC DNA]</scope>
    <source>
        <strain evidence="3">NBRC 110686 / TISTR 2288 / 201-F6</strain>
    </source>
</reference>
<keyword evidence="3" id="KW-1185">Reference proteome</keyword>
<reference evidence="2 3" key="2">
    <citation type="journal article" date="2016" name="Science">
        <title>A bacterium that degrades and assimilates poly(ethylene terephthalate).</title>
        <authorList>
            <person name="Yoshida S."/>
            <person name="Hiraga K."/>
            <person name="Takehana T."/>
            <person name="Taniguchi I."/>
            <person name="Yamaji H."/>
            <person name="Maeda Y."/>
            <person name="Toyohara K."/>
            <person name="Miyamoto K."/>
            <person name="Kimura Y."/>
            <person name="Oda K."/>
        </authorList>
    </citation>
    <scope>NUCLEOTIDE SEQUENCE [LARGE SCALE GENOMIC DNA]</scope>
    <source>
        <strain evidence="3">NBRC 110686 / TISTR 2288 / 201-F6</strain>
    </source>
</reference>
<dbReference type="Gene3D" id="3.40.190.10">
    <property type="entry name" value="Periplasmic binding protein-like II"/>
    <property type="match status" value="2"/>
</dbReference>
<dbReference type="InterPro" id="IPR015168">
    <property type="entry name" value="SsuA/THI5"/>
</dbReference>
<dbReference type="InterPro" id="IPR027939">
    <property type="entry name" value="NMT1/THI5"/>
</dbReference>
<dbReference type="PROSITE" id="PS51318">
    <property type="entry name" value="TAT"/>
    <property type="match status" value="1"/>
</dbReference>
<comment type="caution">
    <text evidence="2">The sequence shown here is derived from an EMBL/GenBank/DDBJ whole genome shotgun (WGS) entry which is preliminary data.</text>
</comment>
<sequence length="360" mass="39052">MTDVRRGPPTPIRPDDASRRRTLGRLGGLAVAGLASGLAAAQPREAVRFATNWKAQAAHGGFYQALADGTYARAGLDVSIVQGGPQVNNRPLLPAGRIDFLMTGNLLHSFDNVKNGVPTVVVAAMFQKDPQALIAHPGQGYEAFEALKSAPVALIAKDGQFTWWQWLKAVHGFRDEALKPYNYNLGPFLANKRAIQQGYSVAEPIYVENQGRFKPVVHLLADHGFSTYSTLIEATRETVARRPGVVQRFVDASILGWSAYLNGDRRQANALMLKDNPEMTEAEIEASVALMRSQGIVDSGEARERGIGSLSPARIEDFYRQMVRAGLYKSGEVDLAKVASFDFVGKRVGLPAAAGAQPPR</sequence>
<dbReference type="Proteomes" id="UP000037660">
    <property type="component" value="Unassembled WGS sequence"/>
</dbReference>
<dbReference type="Pfam" id="PF09084">
    <property type="entry name" value="NMT1"/>
    <property type="match status" value="1"/>
</dbReference>
<dbReference type="SUPFAM" id="SSF53850">
    <property type="entry name" value="Periplasmic binding protein-like II"/>
    <property type="match status" value="1"/>
</dbReference>
<feature type="domain" description="SsuA/THI5-like" evidence="1">
    <location>
        <begin position="57"/>
        <end position="261"/>
    </location>
</feature>
<dbReference type="EMBL" id="BBYR01000029">
    <property type="protein sequence ID" value="GAP35810.1"/>
    <property type="molecule type" value="Genomic_DNA"/>
</dbReference>
<dbReference type="InterPro" id="IPR006311">
    <property type="entry name" value="TAT_signal"/>
</dbReference>
<dbReference type="RefSeq" id="WP_082368194.1">
    <property type="nucleotide sequence ID" value="NZ_BBYR01000029.1"/>
</dbReference>
<organism evidence="2 3">
    <name type="scientific">Piscinibacter sakaiensis</name>
    <name type="common">Ideonella sakaiensis</name>
    <dbReference type="NCBI Taxonomy" id="1547922"/>
    <lineage>
        <taxon>Bacteria</taxon>
        <taxon>Pseudomonadati</taxon>
        <taxon>Pseudomonadota</taxon>
        <taxon>Betaproteobacteria</taxon>
        <taxon>Burkholderiales</taxon>
        <taxon>Sphaerotilaceae</taxon>
        <taxon>Piscinibacter</taxon>
    </lineage>
</organism>
<gene>
    <name evidence="2" type="ORF">ISF6_1583</name>
</gene>
<dbReference type="OrthoDB" id="9180959at2"/>
<dbReference type="STRING" id="1547922.ISF6_1583"/>
<proteinExistence type="predicted"/>
<accession>A0A0K8P0W4</accession>
<evidence type="ECO:0000259" key="1">
    <source>
        <dbReference type="Pfam" id="PF09084"/>
    </source>
</evidence>